<dbReference type="GO" id="GO:0035861">
    <property type="term" value="C:site of double-strand break"/>
    <property type="evidence" value="ECO:0007669"/>
    <property type="project" value="TreeGrafter"/>
</dbReference>
<dbReference type="InterPro" id="IPR018838">
    <property type="entry name" value="ZGRF1-like_N"/>
</dbReference>
<evidence type="ECO:0000259" key="2">
    <source>
        <dbReference type="Pfam" id="PF10382"/>
    </source>
</evidence>
<accession>A0AAI8YUC2</accession>
<evidence type="ECO:0000313" key="4">
    <source>
        <dbReference type="Proteomes" id="UP001296104"/>
    </source>
</evidence>
<protein>
    <recommendedName>
        <fullName evidence="2">5'-3' DNA helicase ZGRF1-like N-terminal domain-containing protein</fullName>
    </recommendedName>
</protein>
<dbReference type="Pfam" id="PF10382">
    <property type="entry name" value="ZGRF1-like_N"/>
    <property type="match status" value="1"/>
</dbReference>
<comment type="caution">
    <text evidence="3">The sequence shown here is derived from an EMBL/GenBank/DDBJ whole genome shotgun (WGS) entry which is preliminary data.</text>
</comment>
<keyword evidence="4" id="KW-1185">Reference proteome</keyword>
<sequence length="725" mass="79629">MTAAVFRNTPALSVPQSQNTAPVLEFNCLYTHDIRKKNKKWQDGSLRYHTFNKRIMVYDVPRNLIGDTHWTSDEAVQEGDEVTLDRNGVLVEVGDSIGQTETDLTELRKSRKKDQPGSKASTPARTIPNGSARLGNAAGSVSRGITQQKHRSLNALLGTPKGPIGKATLPTKSPFEERHADIENEEWEEGRPPKRARVGSAPAWNVTRTTTTPKSAKQTQQPPWARTADAAKQKKKAPLQPGQQRLGTREIIDLADEEDPKGDFLPGFSDSALEPCSSPKQKTSNAAPKQKASVRSSSPAFQTQRVPAKPVNDKHVIDVDGLSRQRDFQRAKTATNGTLEHGKDGASEKEKRRLECDSPGTMRESSSLSRAPSPRPSRPASSRPGQMLRLAASGPKKKTLLCQDQLKKKPKRISSTNTDELAQGLIDEFHEDENENGGRPKTARERFEERLARIDKKRGSTSNARLQSLKVAPPPVEIDSDDGEEAPTDNTIQERPRTSHEASAIDPRRLDDMMLPPAPLSARREESPAPAPPVPRPSASIQQEARPFRRAISDSITTSSGKPRRVPGAPVRYTPTPSPTRRSREPTPSAGPGSRPTSKAGPPPPRTNNRNGSIKQKRPLQKSVSLYVSAHGMSTVLLSKPFQAPGKSKAQKQTEPEQPKEVEGPWSREAFDLFTWRPPNWDEENWCQKAGEEKEHGVARAQDMDNQEEGAPPVGLSGGVSFPHA</sequence>
<feature type="compositionally biased region" description="Basic and acidic residues" evidence="1">
    <location>
        <begin position="311"/>
        <end position="330"/>
    </location>
</feature>
<dbReference type="Proteomes" id="UP001296104">
    <property type="component" value="Unassembled WGS sequence"/>
</dbReference>
<feature type="compositionally biased region" description="Low complexity" evidence="1">
    <location>
        <begin position="363"/>
        <end position="384"/>
    </location>
</feature>
<organism evidence="3 4">
    <name type="scientific">Lecanosticta acicola</name>
    <dbReference type="NCBI Taxonomy" id="111012"/>
    <lineage>
        <taxon>Eukaryota</taxon>
        <taxon>Fungi</taxon>
        <taxon>Dikarya</taxon>
        <taxon>Ascomycota</taxon>
        <taxon>Pezizomycotina</taxon>
        <taxon>Dothideomycetes</taxon>
        <taxon>Dothideomycetidae</taxon>
        <taxon>Mycosphaerellales</taxon>
        <taxon>Mycosphaerellaceae</taxon>
        <taxon>Lecanosticta</taxon>
    </lineage>
</organism>
<feature type="compositionally biased region" description="Basic and acidic residues" evidence="1">
    <location>
        <begin position="652"/>
        <end position="663"/>
    </location>
</feature>
<feature type="region of interest" description="Disordered" evidence="1">
    <location>
        <begin position="95"/>
        <end position="138"/>
    </location>
</feature>
<dbReference type="InterPro" id="IPR052800">
    <property type="entry name" value="DNA_Repair_Helicase_ZGRF1"/>
</dbReference>
<feature type="compositionally biased region" description="Basic and acidic residues" evidence="1">
    <location>
        <begin position="105"/>
        <end position="116"/>
    </location>
</feature>
<dbReference type="PANTHER" id="PTHR28535:SF1">
    <property type="entry name" value="PROTEIN ZGRF1"/>
    <property type="match status" value="1"/>
</dbReference>
<feature type="region of interest" description="Disordered" evidence="1">
    <location>
        <begin position="155"/>
        <end position="626"/>
    </location>
</feature>
<feature type="compositionally biased region" description="Polar residues" evidence="1">
    <location>
        <begin position="206"/>
        <end position="222"/>
    </location>
</feature>
<name>A0AAI8YUC2_9PEZI</name>
<feature type="compositionally biased region" description="Polar residues" evidence="1">
    <location>
        <begin position="278"/>
        <end position="305"/>
    </location>
</feature>
<feature type="region of interest" description="Disordered" evidence="1">
    <location>
        <begin position="639"/>
        <end position="668"/>
    </location>
</feature>
<feature type="compositionally biased region" description="Acidic residues" evidence="1">
    <location>
        <begin position="478"/>
        <end position="487"/>
    </location>
</feature>
<evidence type="ECO:0000313" key="3">
    <source>
        <dbReference type="EMBL" id="CAK3881170.1"/>
    </source>
</evidence>
<proteinExistence type="predicted"/>
<dbReference type="GO" id="GO:0005634">
    <property type="term" value="C:nucleus"/>
    <property type="evidence" value="ECO:0007669"/>
    <property type="project" value="TreeGrafter"/>
</dbReference>
<reference evidence="3" key="1">
    <citation type="submission" date="2023-11" db="EMBL/GenBank/DDBJ databases">
        <authorList>
            <person name="Alioto T."/>
            <person name="Alioto T."/>
            <person name="Gomez Garrido J."/>
        </authorList>
    </citation>
    <scope>NUCLEOTIDE SEQUENCE</scope>
</reference>
<gene>
    <name evidence="3" type="ORF">LECACI_7A002146</name>
</gene>
<feature type="region of interest" description="Disordered" evidence="1">
    <location>
        <begin position="693"/>
        <end position="725"/>
    </location>
</feature>
<dbReference type="EMBL" id="CAVMBE010000009">
    <property type="protein sequence ID" value="CAK3881170.1"/>
    <property type="molecule type" value="Genomic_DNA"/>
</dbReference>
<dbReference type="PANTHER" id="PTHR28535">
    <property type="entry name" value="ZINC FINGER GRF-TYPE CONTAINING 1"/>
    <property type="match status" value="1"/>
</dbReference>
<feature type="compositionally biased region" description="Basic and acidic residues" evidence="1">
    <location>
        <begin position="340"/>
        <end position="356"/>
    </location>
</feature>
<feature type="compositionally biased region" description="Basic and acidic residues" evidence="1">
    <location>
        <begin position="436"/>
        <end position="458"/>
    </location>
</feature>
<dbReference type="GO" id="GO:0006302">
    <property type="term" value="P:double-strand break repair"/>
    <property type="evidence" value="ECO:0007669"/>
    <property type="project" value="TreeGrafter"/>
</dbReference>
<evidence type="ECO:0000256" key="1">
    <source>
        <dbReference type="SAM" id="MobiDB-lite"/>
    </source>
</evidence>
<feature type="domain" description="5'-3' DNA helicase ZGRF1-like N-terminal" evidence="2">
    <location>
        <begin position="23"/>
        <end position="104"/>
    </location>
</feature>
<dbReference type="AlphaFoldDB" id="A0AAI8YUC2"/>